<comment type="function">
    <text evidence="5">Toxic component of a toxin-antitoxin (TA) system. An RNase.</text>
</comment>
<dbReference type="Pfam" id="PF01850">
    <property type="entry name" value="PIN"/>
    <property type="match status" value="1"/>
</dbReference>
<comment type="similarity">
    <text evidence="5">Belongs to the PINc/VapC protein family.</text>
</comment>
<gene>
    <name evidence="5" type="primary">vapC</name>
    <name evidence="7" type="ORF">SJAV_21700</name>
</gene>
<accession>A0AAT9GTD9</accession>
<dbReference type="GO" id="GO:0004540">
    <property type="term" value="F:RNA nuclease activity"/>
    <property type="evidence" value="ECO:0007669"/>
    <property type="project" value="InterPro"/>
</dbReference>
<keyword evidence="5" id="KW-0460">Magnesium</keyword>
<dbReference type="GeneID" id="92355122"/>
<reference evidence="7" key="1">
    <citation type="submission" date="2024-03" db="EMBL/GenBank/DDBJ databases">
        <title>Complete genome sequence of Sulfurisphaera javensis strain KD-1.</title>
        <authorList>
            <person name="Sakai H."/>
            <person name="Nur N."/>
            <person name="Suwanto A."/>
            <person name="Kurosawa N."/>
        </authorList>
    </citation>
    <scope>NUCLEOTIDE SEQUENCE</scope>
    <source>
        <strain evidence="7">KD-1</strain>
    </source>
</reference>
<feature type="domain" description="PIN" evidence="6">
    <location>
        <begin position="6"/>
        <end position="121"/>
    </location>
</feature>
<organism evidence="7">
    <name type="scientific">Sulfurisphaera javensis</name>
    <dbReference type="NCBI Taxonomy" id="2049879"/>
    <lineage>
        <taxon>Archaea</taxon>
        <taxon>Thermoproteota</taxon>
        <taxon>Thermoprotei</taxon>
        <taxon>Sulfolobales</taxon>
        <taxon>Sulfolobaceae</taxon>
        <taxon>Sulfurisphaera</taxon>
    </lineage>
</organism>
<evidence type="ECO:0000259" key="6">
    <source>
        <dbReference type="Pfam" id="PF01850"/>
    </source>
</evidence>
<dbReference type="PANTHER" id="PTHR39664:SF2">
    <property type="entry name" value="NUCLEIC ACID-BINDING PROTEIN, CONTAINING PIN DOMAIN-RELATED"/>
    <property type="match status" value="1"/>
</dbReference>
<keyword evidence="3 5" id="KW-0479">Metal-binding</keyword>
<dbReference type="HAMAP" id="MF_00265">
    <property type="entry name" value="VapC_Nob1"/>
    <property type="match status" value="1"/>
</dbReference>
<dbReference type="Gene3D" id="3.40.50.1010">
    <property type="entry name" value="5'-nuclease"/>
    <property type="match status" value="1"/>
</dbReference>
<evidence type="ECO:0000256" key="4">
    <source>
        <dbReference type="ARBA" id="ARBA00022801"/>
    </source>
</evidence>
<keyword evidence="2 5" id="KW-0540">Nuclease</keyword>
<keyword evidence="5" id="KW-0800">Toxin</keyword>
<evidence type="ECO:0000256" key="3">
    <source>
        <dbReference type="ARBA" id="ARBA00022723"/>
    </source>
</evidence>
<evidence type="ECO:0000256" key="2">
    <source>
        <dbReference type="ARBA" id="ARBA00022722"/>
    </source>
</evidence>
<evidence type="ECO:0000256" key="5">
    <source>
        <dbReference type="HAMAP-Rule" id="MF_00265"/>
    </source>
</evidence>
<dbReference type="KEGG" id="sjv:SJAV_21700"/>
<feature type="binding site" evidence="5">
    <location>
        <position position="95"/>
    </location>
    <ligand>
        <name>Mg(2+)</name>
        <dbReference type="ChEBI" id="CHEBI:18420"/>
    </ligand>
</feature>
<dbReference type="EMBL" id="AP031322">
    <property type="protein sequence ID" value="BFH74226.1"/>
    <property type="molecule type" value="Genomic_DNA"/>
</dbReference>
<evidence type="ECO:0000313" key="7">
    <source>
        <dbReference type="EMBL" id="BFH74226.1"/>
    </source>
</evidence>
<dbReference type="AlphaFoldDB" id="A0AAT9GTD9"/>
<feature type="binding site" evidence="5">
    <location>
        <position position="8"/>
    </location>
    <ligand>
        <name>Mg(2+)</name>
        <dbReference type="ChEBI" id="CHEBI:18420"/>
    </ligand>
</feature>
<keyword evidence="4 5" id="KW-0378">Hydrolase</keyword>
<dbReference type="GO" id="GO:0000287">
    <property type="term" value="F:magnesium ion binding"/>
    <property type="evidence" value="ECO:0007669"/>
    <property type="project" value="UniProtKB-UniRule"/>
</dbReference>
<proteinExistence type="inferred from homology"/>
<sequence>MRYLAIVDTNVLIYDFVSNSPFHEEARKKLESLEALVVLPNILVEFILVSILKLKINEEIVRKKVEEILRQSVIVRVRKRDFVEALNLNVKDINDALLVSVAKRLNLPVMSYDSDVKELCEKVGVKIV</sequence>
<dbReference type="InterPro" id="IPR002716">
    <property type="entry name" value="PIN_dom"/>
</dbReference>
<keyword evidence="1 5" id="KW-1277">Toxin-antitoxin system</keyword>
<name>A0AAT9GTD9_9CREN</name>
<dbReference type="SUPFAM" id="SSF88723">
    <property type="entry name" value="PIN domain-like"/>
    <property type="match status" value="1"/>
</dbReference>
<evidence type="ECO:0000256" key="1">
    <source>
        <dbReference type="ARBA" id="ARBA00022649"/>
    </source>
</evidence>
<dbReference type="InterPro" id="IPR029060">
    <property type="entry name" value="PIN-like_dom_sf"/>
</dbReference>
<protein>
    <recommendedName>
        <fullName evidence="5">Ribonuclease VapC</fullName>
        <shortName evidence="5">RNase VapC</shortName>
        <ecNumber evidence="5">3.1.-.-</ecNumber>
    </recommendedName>
    <alternativeName>
        <fullName evidence="5">Putative toxin VapC</fullName>
    </alternativeName>
</protein>
<dbReference type="EC" id="3.1.-.-" evidence="5"/>
<dbReference type="RefSeq" id="WP_369609756.1">
    <property type="nucleotide sequence ID" value="NZ_AP031322.1"/>
</dbReference>
<dbReference type="InterPro" id="IPR022907">
    <property type="entry name" value="VapC_family"/>
</dbReference>
<dbReference type="GO" id="GO:0090729">
    <property type="term" value="F:toxin activity"/>
    <property type="evidence" value="ECO:0007669"/>
    <property type="project" value="UniProtKB-KW"/>
</dbReference>
<comment type="cofactor">
    <cofactor evidence="5">
        <name>Mg(2+)</name>
        <dbReference type="ChEBI" id="CHEBI:18420"/>
    </cofactor>
</comment>
<dbReference type="PANTHER" id="PTHR39664">
    <property type="match status" value="1"/>
</dbReference>
<dbReference type="GO" id="GO:0016787">
    <property type="term" value="F:hydrolase activity"/>
    <property type="evidence" value="ECO:0007669"/>
    <property type="project" value="UniProtKB-KW"/>
</dbReference>